<comment type="caution">
    <text evidence="2">The sequence shown here is derived from an EMBL/GenBank/DDBJ whole genome shotgun (WGS) entry which is preliminary data.</text>
</comment>
<evidence type="ECO:0000259" key="1">
    <source>
        <dbReference type="Pfam" id="PF00881"/>
    </source>
</evidence>
<dbReference type="Gene3D" id="3.40.109.10">
    <property type="entry name" value="NADH Oxidase"/>
    <property type="match status" value="1"/>
</dbReference>
<feature type="domain" description="Nitroreductase" evidence="1">
    <location>
        <begin position="27"/>
        <end position="203"/>
    </location>
</feature>
<organism evidence="2 3">
    <name type="scientific">Desulforhabdus amnigena</name>
    <dbReference type="NCBI Taxonomy" id="40218"/>
    <lineage>
        <taxon>Bacteria</taxon>
        <taxon>Pseudomonadati</taxon>
        <taxon>Thermodesulfobacteriota</taxon>
        <taxon>Syntrophobacteria</taxon>
        <taxon>Syntrophobacterales</taxon>
        <taxon>Syntrophobacteraceae</taxon>
        <taxon>Desulforhabdus</taxon>
    </lineage>
</organism>
<dbReference type="EMBL" id="BSDR01000001">
    <property type="protein sequence ID" value="GLI32981.1"/>
    <property type="molecule type" value="Genomic_DNA"/>
</dbReference>
<dbReference type="InterPro" id="IPR052544">
    <property type="entry name" value="Bacteriocin_Proc_Enz"/>
</dbReference>
<dbReference type="InterPro" id="IPR020051">
    <property type="entry name" value="SagB-type_dehydrogenase"/>
</dbReference>
<dbReference type="SUPFAM" id="SSF55469">
    <property type="entry name" value="FMN-dependent nitroreductase-like"/>
    <property type="match status" value="1"/>
</dbReference>
<reference evidence="2" key="1">
    <citation type="submission" date="2022-12" db="EMBL/GenBank/DDBJ databases">
        <title>Reference genome sequencing for broad-spectrum identification of bacterial and archaeal isolates by mass spectrometry.</title>
        <authorList>
            <person name="Sekiguchi Y."/>
            <person name="Tourlousse D.M."/>
        </authorList>
    </citation>
    <scope>NUCLEOTIDE SEQUENCE</scope>
    <source>
        <strain evidence="2">ASRB1</strain>
    </source>
</reference>
<dbReference type="GO" id="GO:0016491">
    <property type="term" value="F:oxidoreductase activity"/>
    <property type="evidence" value="ECO:0007669"/>
    <property type="project" value="InterPro"/>
</dbReference>
<name>A0A9W6D4G6_9BACT</name>
<sequence>MSEEPRTDTIKLPDPQYNSKISVESAILARRSIRNYRLEPLDLSDISQLLWAAQGITDPGGYRAAPSAGALYPLEIYALVGNATHLSAGIYKYRPARHELQKKGSEDRRDALCQAALSQDPIRKAPVVLVICGVYERTTSKYGERGIRYVYMEAGHAAQNALLQAVSLNLGAVVIGAFRDETVAQVVGCEKGESPLYIIPVGK</sequence>
<evidence type="ECO:0000313" key="3">
    <source>
        <dbReference type="Proteomes" id="UP001144372"/>
    </source>
</evidence>
<dbReference type="NCBIfam" id="TIGR03605">
    <property type="entry name" value="antibiot_sagB"/>
    <property type="match status" value="1"/>
</dbReference>
<proteinExistence type="predicted"/>
<accession>A0A9W6D4G6</accession>
<dbReference type="PANTHER" id="PTHR43745">
    <property type="entry name" value="NITROREDUCTASE MJ1384-RELATED"/>
    <property type="match status" value="1"/>
</dbReference>
<gene>
    <name evidence="2" type="ORF">DAMNIGENAA_04140</name>
</gene>
<dbReference type="InterPro" id="IPR029479">
    <property type="entry name" value="Nitroreductase"/>
</dbReference>
<dbReference type="Pfam" id="PF00881">
    <property type="entry name" value="Nitroreductase"/>
    <property type="match status" value="1"/>
</dbReference>
<keyword evidence="3" id="KW-1185">Reference proteome</keyword>
<evidence type="ECO:0000313" key="2">
    <source>
        <dbReference type="EMBL" id="GLI32981.1"/>
    </source>
</evidence>
<dbReference type="RefSeq" id="WP_281791998.1">
    <property type="nucleotide sequence ID" value="NZ_BSDR01000001.1"/>
</dbReference>
<protein>
    <submittedName>
        <fullName evidence="2">Nitroreductase</fullName>
    </submittedName>
</protein>
<dbReference type="CDD" id="cd02142">
    <property type="entry name" value="McbC_SagB-like_oxidoreductase"/>
    <property type="match status" value="1"/>
</dbReference>
<dbReference type="PANTHER" id="PTHR43745:SF2">
    <property type="entry name" value="NITROREDUCTASE MJ1384-RELATED"/>
    <property type="match status" value="1"/>
</dbReference>
<dbReference type="InterPro" id="IPR000415">
    <property type="entry name" value="Nitroreductase-like"/>
</dbReference>
<dbReference type="Proteomes" id="UP001144372">
    <property type="component" value="Unassembled WGS sequence"/>
</dbReference>
<dbReference type="AlphaFoldDB" id="A0A9W6D4G6"/>